<feature type="compositionally biased region" description="Polar residues" evidence="3">
    <location>
        <begin position="225"/>
        <end position="235"/>
    </location>
</feature>
<evidence type="ECO:0000256" key="1">
    <source>
        <dbReference type="ARBA" id="ARBA00010845"/>
    </source>
</evidence>
<gene>
    <name evidence="5" type="ORF">EW146_g98</name>
</gene>
<feature type="domain" description="Shugoshin C-terminal" evidence="4">
    <location>
        <begin position="434"/>
        <end position="453"/>
    </location>
</feature>
<feature type="compositionally biased region" description="Low complexity" evidence="3">
    <location>
        <begin position="458"/>
        <end position="469"/>
    </location>
</feature>
<feature type="compositionally biased region" description="Low complexity" evidence="3">
    <location>
        <begin position="236"/>
        <end position="253"/>
    </location>
</feature>
<organism evidence="5 6">
    <name type="scientific">Bondarzewia mesenterica</name>
    <dbReference type="NCBI Taxonomy" id="1095465"/>
    <lineage>
        <taxon>Eukaryota</taxon>
        <taxon>Fungi</taxon>
        <taxon>Dikarya</taxon>
        <taxon>Basidiomycota</taxon>
        <taxon>Agaricomycotina</taxon>
        <taxon>Agaricomycetes</taxon>
        <taxon>Russulales</taxon>
        <taxon>Bondarzewiaceae</taxon>
        <taxon>Bondarzewia</taxon>
    </lineage>
</organism>
<feature type="compositionally biased region" description="Basic and acidic residues" evidence="3">
    <location>
        <begin position="310"/>
        <end position="331"/>
    </location>
</feature>
<feature type="compositionally biased region" description="Acidic residues" evidence="3">
    <location>
        <begin position="153"/>
        <end position="167"/>
    </location>
</feature>
<keyword evidence="2" id="KW-0159">Chromosome partition</keyword>
<keyword evidence="6" id="KW-1185">Reference proteome</keyword>
<dbReference type="OrthoDB" id="5394106at2759"/>
<dbReference type="AlphaFoldDB" id="A0A4S4M9N1"/>
<feature type="compositionally biased region" description="Low complexity" evidence="3">
    <location>
        <begin position="393"/>
        <end position="413"/>
    </location>
</feature>
<feature type="compositionally biased region" description="Low complexity" evidence="3">
    <location>
        <begin position="182"/>
        <end position="198"/>
    </location>
</feature>
<dbReference type="InterPro" id="IPR011515">
    <property type="entry name" value="Shugoshin_C"/>
</dbReference>
<dbReference type="Pfam" id="PF07557">
    <property type="entry name" value="Shugoshin_C"/>
    <property type="match status" value="1"/>
</dbReference>
<accession>A0A4S4M9N1</accession>
<sequence>MSRRESRVSMTSRQNDALQEFENFKKKFLLANKHITKLNSTLSIRIEELNAQISALYVENLRLRASEIALATQLKKERERSQRVMADAEIATHALLKHFGSIRKNFSIPSGKPPSPSKQTQLPKAPARKPVLDPEASPHVNRLARAPNFPQILEEDETVSDADDLESESSPSPLTRRKKSHSSSSSSRLPLSSVPSTLSPPTITTIHVNLEQQLLQAGKKKISRRQSGLLTVNTTPGAGSSRYSSSSRSEASSPRPPSPAFGSPARREAGIAEEEEEIAAISGHIEITPEEVEEELERAARRERKRKTKSREVESLETERTRDKEKRKIREEEESGGSHITEGSKWRLQDVTNSPGSRTSLPPLDTHVSGKSSVDQSPDTDVPTSAFTNASASTRPLLSTPATTPAPSHLPTPRSSSPVAHAEGDAPAAGSRERRVRKSINYAEPKLNTKMRKPDPPSSTTSKRSSMPSQHHIDSYLRPSLDPPSDTAEPSIKRRKSRPRLPPEEEEESEGAQADAEFPSGLALSISLFFMKRSCSPSLPPAPTAAHNTSLSGKLSSSHIAELSGIWAADQRVPTLSSRRTWALARHLKPTLVNKWFTSKKSAAKRAGKLVSDDTYDLPVDSRIVSSACHDGERPRRRKKELFVDSPDVAPRSLTPWDLRTMAHKGADSRVLLLDDIKVEASDDTPSSPDILTPSPPTPHRAYIHPYPTKMSNESPSFFPDAQSLFSDFNNYSYDSESMYAGNYVDEEHVGLSQSAVMLPDMLPLTPGPPLSPYLSQSRSMTEDFSGWYPTRYYVDGNMSYLMDVGQYPLPAEAPVLSPNQLVPTTPQMRETGKPFVETIPAYQQSFTDANGSAYANVQDDDITSQFSGISHVDNRPEFRSTPSDNDRDAVLGILDYIHDTPTGVLVARLRAEGRCASSEPVLMQECTEAVTKGNELDMALLEEEWLRQDKSLDAFDTAEQDAGVNNRRRLSFSGPLWVGDIRVL</sequence>
<proteinExistence type="inferred from homology"/>
<comment type="caution">
    <text evidence="5">The sequence shown here is derived from an EMBL/GenBank/DDBJ whole genome shotgun (WGS) entry which is preliminary data.</text>
</comment>
<feature type="compositionally biased region" description="Polar residues" evidence="3">
    <location>
        <begin position="369"/>
        <end position="392"/>
    </location>
</feature>
<protein>
    <recommendedName>
        <fullName evidence="4">Shugoshin C-terminal domain-containing protein</fullName>
    </recommendedName>
</protein>
<evidence type="ECO:0000256" key="3">
    <source>
        <dbReference type="SAM" id="MobiDB-lite"/>
    </source>
</evidence>
<dbReference type="GO" id="GO:0000775">
    <property type="term" value="C:chromosome, centromeric region"/>
    <property type="evidence" value="ECO:0007669"/>
    <property type="project" value="InterPro"/>
</dbReference>
<comment type="similarity">
    <text evidence="1">Belongs to the shugoshin family.</text>
</comment>
<dbReference type="GO" id="GO:0005634">
    <property type="term" value="C:nucleus"/>
    <property type="evidence" value="ECO:0007669"/>
    <property type="project" value="InterPro"/>
</dbReference>
<dbReference type="Proteomes" id="UP000310158">
    <property type="component" value="Unassembled WGS sequence"/>
</dbReference>
<feature type="compositionally biased region" description="Polar residues" evidence="3">
    <location>
        <begin position="350"/>
        <end position="360"/>
    </location>
</feature>
<reference evidence="5 6" key="1">
    <citation type="submission" date="2019-02" db="EMBL/GenBank/DDBJ databases">
        <title>Genome sequencing of the rare red list fungi Bondarzewia mesenterica.</title>
        <authorList>
            <person name="Buettner E."/>
            <person name="Kellner H."/>
        </authorList>
    </citation>
    <scope>NUCLEOTIDE SEQUENCE [LARGE SCALE GENOMIC DNA]</scope>
    <source>
        <strain evidence="5 6">DSM 108281</strain>
    </source>
</reference>
<feature type="region of interest" description="Disordered" evidence="3">
    <location>
        <begin position="222"/>
        <end position="517"/>
    </location>
</feature>
<evidence type="ECO:0000259" key="4">
    <source>
        <dbReference type="Pfam" id="PF07557"/>
    </source>
</evidence>
<feature type="region of interest" description="Disordered" evidence="3">
    <location>
        <begin position="105"/>
        <end position="198"/>
    </location>
</feature>
<dbReference type="EMBL" id="SGPL01000002">
    <property type="protein sequence ID" value="THH21487.1"/>
    <property type="molecule type" value="Genomic_DNA"/>
</dbReference>
<evidence type="ECO:0000313" key="6">
    <source>
        <dbReference type="Proteomes" id="UP000310158"/>
    </source>
</evidence>
<name>A0A4S4M9N1_9AGAM</name>
<evidence type="ECO:0000313" key="5">
    <source>
        <dbReference type="EMBL" id="THH21487.1"/>
    </source>
</evidence>
<evidence type="ECO:0000256" key="2">
    <source>
        <dbReference type="ARBA" id="ARBA00022829"/>
    </source>
</evidence>
<dbReference type="GO" id="GO:0045132">
    <property type="term" value="P:meiotic chromosome segregation"/>
    <property type="evidence" value="ECO:0007669"/>
    <property type="project" value="InterPro"/>
</dbReference>